<protein>
    <submittedName>
        <fullName evidence="1">DUF4333 domain-containing protein</fullName>
    </submittedName>
</protein>
<gene>
    <name evidence="1" type="ORF">H9870_03530</name>
</gene>
<comment type="caution">
    <text evidence="1">The sequence shown here is derived from an EMBL/GenBank/DDBJ whole genome shotgun (WGS) entry which is preliminary data.</text>
</comment>
<dbReference type="EMBL" id="DXGC01000035">
    <property type="protein sequence ID" value="HIW90719.1"/>
    <property type="molecule type" value="Genomic_DNA"/>
</dbReference>
<reference evidence="1" key="2">
    <citation type="submission" date="2021-04" db="EMBL/GenBank/DDBJ databases">
        <authorList>
            <person name="Gilroy R."/>
        </authorList>
    </citation>
    <scope>NUCLEOTIDE SEQUENCE</scope>
    <source>
        <strain evidence="1">CHK32-1732</strain>
    </source>
</reference>
<accession>A0A9D1UK04</accession>
<name>A0A9D1UK04_9CORY</name>
<sequence>MRCKGDLEAEEDAEQTCALGADDVWVEIDVRVTNVDGNDVEFEFKAADAPLDGEPDY</sequence>
<organism evidence="1 2">
    <name type="scientific">Candidatus Corynebacterium avicola</name>
    <dbReference type="NCBI Taxonomy" id="2838527"/>
    <lineage>
        <taxon>Bacteria</taxon>
        <taxon>Bacillati</taxon>
        <taxon>Actinomycetota</taxon>
        <taxon>Actinomycetes</taxon>
        <taxon>Mycobacteriales</taxon>
        <taxon>Corynebacteriaceae</taxon>
        <taxon>Corynebacterium</taxon>
    </lineage>
</organism>
<dbReference type="AlphaFoldDB" id="A0A9D1UK04"/>
<proteinExistence type="predicted"/>
<evidence type="ECO:0000313" key="1">
    <source>
        <dbReference type="EMBL" id="HIW90719.1"/>
    </source>
</evidence>
<dbReference type="Proteomes" id="UP000824190">
    <property type="component" value="Unassembled WGS sequence"/>
</dbReference>
<evidence type="ECO:0000313" key="2">
    <source>
        <dbReference type="Proteomes" id="UP000824190"/>
    </source>
</evidence>
<reference evidence="1" key="1">
    <citation type="journal article" date="2021" name="PeerJ">
        <title>Extensive microbial diversity within the chicken gut microbiome revealed by metagenomics and culture.</title>
        <authorList>
            <person name="Gilroy R."/>
            <person name="Ravi A."/>
            <person name="Getino M."/>
            <person name="Pursley I."/>
            <person name="Horton D.L."/>
            <person name="Alikhan N.F."/>
            <person name="Baker D."/>
            <person name="Gharbi K."/>
            <person name="Hall N."/>
            <person name="Watson M."/>
            <person name="Adriaenssens E.M."/>
            <person name="Foster-Nyarko E."/>
            <person name="Jarju S."/>
            <person name="Secka A."/>
            <person name="Antonio M."/>
            <person name="Oren A."/>
            <person name="Chaudhuri R.R."/>
            <person name="La Ragione R."/>
            <person name="Hildebrand F."/>
            <person name="Pallen M.J."/>
        </authorList>
    </citation>
    <scope>NUCLEOTIDE SEQUENCE</scope>
    <source>
        <strain evidence="1">CHK32-1732</strain>
    </source>
</reference>